<evidence type="ECO:0000259" key="4">
    <source>
        <dbReference type="PROSITE" id="PS01124"/>
    </source>
</evidence>
<dbReference type="Gene3D" id="3.40.50.880">
    <property type="match status" value="1"/>
</dbReference>
<evidence type="ECO:0000313" key="5">
    <source>
        <dbReference type="EMBL" id="AJA44840.1"/>
    </source>
</evidence>
<dbReference type="InterPro" id="IPR029062">
    <property type="entry name" value="Class_I_gatase-like"/>
</dbReference>
<dbReference type="EMBL" id="CP009056">
    <property type="protein sequence ID" value="AJA44840.1"/>
    <property type="molecule type" value="Genomic_DNA"/>
</dbReference>
<dbReference type="Gene3D" id="1.10.10.60">
    <property type="entry name" value="Homeodomain-like"/>
    <property type="match status" value="2"/>
</dbReference>
<dbReference type="Proteomes" id="UP000030901">
    <property type="component" value="Chromosome"/>
</dbReference>
<gene>
    <name evidence="5" type="ORF">FPB0191_01014</name>
</gene>
<dbReference type="RefSeq" id="WP_039104433.1">
    <property type="nucleotide sequence ID" value="NZ_CP009056.1"/>
</dbReference>
<dbReference type="InterPro" id="IPR052158">
    <property type="entry name" value="INH-QAR"/>
</dbReference>
<dbReference type="HOGENOM" id="CLU_000445_59_0_6"/>
<dbReference type="InterPro" id="IPR018060">
    <property type="entry name" value="HTH_AraC"/>
</dbReference>
<dbReference type="InterPro" id="IPR018062">
    <property type="entry name" value="HTH_AraC-typ_CS"/>
</dbReference>
<dbReference type="AlphaFoldDB" id="A0A0A7RZV8"/>
<dbReference type="OrthoDB" id="9803764at2"/>
<accession>A0A0A7RZV8</accession>
<dbReference type="STRING" id="1267021.FPB0191_01014"/>
<evidence type="ECO:0000256" key="1">
    <source>
        <dbReference type="ARBA" id="ARBA00023015"/>
    </source>
</evidence>
<dbReference type="PANTHER" id="PTHR43130">
    <property type="entry name" value="ARAC-FAMILY TRANSCRIPTIONAL REGULATOR"/>
    <property type="match status" value="1"/>
</dbReference>
<evidence type="ECO:0000313" key="6">
    <source>
        <dbReference type="Proteomes" id="UP000030901"/>
    </source>
</evidence>
<keyword evidence="6" id="KW-1185">Reference proteome</keyword>
<dbReference type="Pfam" id="PF12833">
    <property type="entry name" value="HTH_18"/>
    <property type="match status" value="1"/>
</dbReference>
<dbReference type="InterPro" id="IPR009057">
    <property type="entry name" value="Homeodomain-like_sf"/>
</dbReference>
<dbReference type="Pfam" id="PF01965">
    <property type="entry name" value="DJ-1_PfpI"/>
    <property type="match status" value="1"/>
</dbReference>
<protein>
    <submittedName>
        <fullName evidence="5">Transcriptional regulator with amidase domain and DNA-binding HTH domains</fullName>
    </submittedName>
</protein>
<dbReference type="SUPFAM" id="SSF52317">
    <property type="entry name" value="Class I glutamine amidotransferase-like"/>
    <property type="match status" value="1"/>
</dbReference>
<organism evidence="5 6">
    <name type="scientific">Frischella perrara</name>
    <dbReference type="NCBI Taxonomy" id="1267021"/>
    <lineage>
        <taxon>Bacteria</taxon>
        <taxon>Pseudomonadati</taxon>
        <taxon>Pseudomonadota</taxon>
        <taxon>Gammaproteobacteria</taxon>
        <taxon>Orbales</taxon>
        <taxon>Orbaceae</taxon>
        <taxon>Frischella</taxon>
    </lineage>
</organism>
<evidence type="ECO:0000256" key="3">
    <source>
        <dbReference type="ARBA" id="ARBA00023163"/>
    </source>
</evidence>
<dbReference type="PROSITE" id="PS00041">
    <property type="entry name" value="HTH_ARAC_FAMILY_1"/>
    <property type="match status" value="1"/>
</dbReference>
<keyword evidence="1" id="KW-0805">Transcription regulation</keyword>
<proteinExistence type="predicted"/>
<reference evidence="5 6" key="1">
    <citation type="journal article" date="2014" name="Appl. Environ. Microbiol.">
        <title>Gut symbionts from distinct hosts exhibit genotoxic activity via divergent colibactin biosynthetic pathways.</title>
        <authorList>
            <person name="Engel P."/>
            <person name="Vizcaino M.I."/>
            <person name="Crawford J.M."/>
        </authorList>
    </citation>
    <scope>NUCLEOTIDE SEQUENCE [LARGE SCALE GENOMIC DNA]</scope>
    <source>
        <strain evidence="5 6">PEB0191</strain>
    </source>
</reference>
<evidence type="ECO:0000256" key="2">
    <source>
        <dbReference type="ARBA" id="ARBA00023125"/>
    </source>
</evidence>
<dbReference type="PANTHER" id="PTHR43130:SF3">
    <property type="entry name" value="HTH-TYPE TRANSCRIPTIONAL REGULATOR RV1931C"/>
    <property type="match status" value="1"/>
</dbReference>
<dbReference type="SUPFAM" id="SSF46689">
    <property type="entry name" value="Homeodomain-like"/>
    <property type="match status" value="2"/>
</dbReference>
<dbReference type="GO" id="GO:0003700">
    <property type="term" value="F:DNA-binding transcription factor activity"/>
    <property type="evidence" value="ECO:0007669"/>
    <property type="project" value="InterPro"/>
</dbReference>
<dbReference type="SMART" id="SM00342">
    <property type="entry name" value="HTH_ARAC"/>
    <property type="match status" value="1"/>
</dbReference>
<dbReference type="KEGG" id="fpp:FPB0191_01014"/>
<name>A0A0A7RZV8_FRIPE</name>
<feature type="domain" description="HTH araC/xylS-type" evidence="4">
    <location>
        <begin position="214"/>
        <end position="312"/>
    </location>
</feature>
<sequence>MNLPCIALVLYPNISPFHFSIPYMIFNLEVEERKLFDLKIVSIENKKHETQNVMTIKSDGGLEVLEKADIIMIPGWHDLTKPPKPCLANAIYQAYTRGAQIVGLCYGTYALAYTGILDGKKASTHWMAEIDFKKRFPKITLDNNALYVEDHHVITSAGTAASLDCCLYIVRKIYGGKIANKIARVMVAPPHREGGQAQYIEHPIVMAVHNKQINALLDNLRKNLTKSYTIDELAKKASMSRSTFTRHFKKETGMTLVGWLTNERLLRSKELLETSSLSIEKIAELSGFQNTTSFRQYFKNRYQVSPNVWRRTFS</sequence>
<dbReference type="GO" id="GO:0043565">
    <property type="term" value="F:sequence-specific DNA binding"/>
    <property type="evidence" value="ECO:0007669"/>
    <property type="project" value="InterPro"/>
</dbReference>
<dbReference type="PROSITE" id="PS01124">
    <property type="entry name" value="HTH_ARAC_FAMILY_2"/>
    <property type="match status" value="1"/>
</dbReference>
<dbReference type="InterPro" id="IPR002818">
    <property type="entry name" value="DJ-1/PfpI"/>
</dbReference>
<keyword evidence="3" id="KW-0804">Transcription</keyword>
<dbReference type="CDD" id="cd03137">
    <property type="entry name" value="GATase1_AraC_1"/>
    <property type="match status" value="1"/>
</dbReference>
<keyword evidence="2 5" id="KW-0238">DNA-binding</keyword>